<comment type="caution">
    <text evidence="1">The sequence shown here is derived from an EMBL/GenBank/DDBJ whole genome shotgun (WGS) entry which is preliminary data.</text>
</comment>
<reference evidence="1 2" key="1">
    <citation type="submission" date="2023-05" db="EMBL/GenBank/DDBJ databases">
        <title>B98-5 Cell Line De Novo Hybrid Assembly: An Optical Mapping Approach.</title>
        <authorList>
            <person name="Kananen K."/>
            <person name="Auerbach J.A."/>
            <person name="Kautto E."/>
            <person name="Blachly J.S."/>
        </authorList>
    </citation>
    <scope>NUCLEOTIDE SEQUENCE [LARGE SCALE GENOMIC DNA]</scope>
    <source>
        <strain evidence="1">B95-8</strain>
        <tissue evidence="1">Cell line</tissue>
    </source>
</reference>
<evidence type="ECO:0000313" key="1">
    <source>
        <dbReference type="EMBL" id="KAK2089284.1"/>
    </source>
</evidence>
<keyword evidence="2" id="KW-1185">Reference proteome</keyword>
<accession>A0ABQ9TWW0</accession>
<protein>
    <submittedName>
        <fullName evidence="1">Uncharacterized protein</fullName>
    </submittedName>
</protein>
<sequence>MSVENVGNSSSVSLNTGEFTLEKGLMNAVNVEKHLLEGLHILNIRDFILEESLMSAANVGNPLLKPSVLMNIEEFTLEKGLMSAVNVENHFIEALLSFGIKEFTIYVSAPIYVCHVVGVHSASLTDDVLEVNLDCPPLARGIDLLSEKTSMQMCIQSILRLNDCFKRYGNLDL</sequence>
<dbReference type="PANTHER" id="PTHR14947">
    <property type="entry name" value="ZINC FINGER PROTEIN"/>
    <property type="match status" value="1"/>
</dbReference>
<proteinExistence type="predicted"/>
<evidence type="ECO:0000313" key="2">
    <source>
        <dbReference type="Proteomes" id="UP001266305"/>
    </source>
</evidence>
<organism evidence="1 2">
    <name type="scientific">Saguinus oedipus</name>
    <name type="common">Cotton-top tamarin</name>
    <name type="synonym">Oedipomidas oedipus</name>
    <dbReference type="NCBI Taxonomy" id="9490"/>
    <lineage>
        <taxon>Eukaryota</taxon>
        <taxon>Metazoa</taxon>
        <taxon>Chordata</taxon>
        <taxon>Craniata</taxon>
        <taxon>Vertebrata</taxon>
        <taxon>Euteleostomi</taxon>
        <taxon>Mammalia</taxon>
        <taxon>Eutheria</taxon>
        <taxon>Euarchontoglires</taxon>
        <taxon>Primates</taxon>
        <taxon>Haplorrhini</taxon>
        <taxon>Platyrrhini</taxon>
        <taxon>Cebidae</taxon>
        <taxon>Callitrichinae</taxon>
        <taxon>Saguinus</taxon>
    </lineage>
</organism>
<gene>
    <name evidence="1" type="ORF">P7K49_035191</name>
</gene>
<dbReference type="InterPro" id="IPR039938">
    <property type="entry name" value="Sp4-like"/>
</dbReference>
<dbReference type="PANTHER" id="PTHR14947:SF25">
    <property type="entry name" value="C2H2-TYPE DOMAIN-CONTAINING PROTEIN"/>
    <property type="match status" value="1"/>
</dbReference>
<dbReference type="EMBL" id="JASSZA010000019">
    <property type="protein sequence ID" value="KAK2089284.1"/>
    <property type="molecule type" value="Genomic_DNA"/>
</dbReference>
<dbReference type="Proteomes" id="UP001266305">
    <property type="component" value="Unassembled WGS sequence"/>
</dbReference>
<name>A0ABQ9TWW0_SAGOE</name>